<evidence type="ECO:0000313" key="4">
    <source>
        <dbReference type="EMBL" id="VDM97177.1"/>
    </source>
</evidence>
<sequence length="565" mass="64558">MFEWTEGNVLDSALKETEGNGIHNLNVDISAENRMKDSMRNPTRRGRLQARAVEMAAAGKARMSDFWYRHKDVGSCSRDSVGLLGQCNADFIDSSTSSPVSNLEQKKRSPLLTRKKISVQNNEIEEVQEVPNSPPKTLTTKALTLNEDILWGQSLHFKLDPDFCKYLNVIVQTRPSNREERNSTDNQIPVTHEDDFSQMLGYVSIYIPQLLDDCQLTLSNCHRELFMLRPPFCITRRRLTSKAAEESRRAGFDERLCYGDIVLGFRYFPEGFPTDVKDQLNTENAVEKSFMESNIEPSSSTTHSFKSIALKGWAICAVCKGKVWLKLASHCTRCFIIFHNKCLVKVDSACTPRPLIDDSTYEVSHCEEHPSTRRRRIAIKVSERISSTWKSVGRKKASFHALKEIQRKSNYHRFHSWKKHKSPVQIENCEIVPVEKAIPDVFSILRLSGNTRQMMYQPGNAYNEEMISAAKIAGKDMFSNLDPVERKAKINEDMEKIRSIIHQTTVERLSVMESERDAQSCDSVKFILLENRLQALAVLMLHYCAALQNCIDLEENCECQNEKIA</sequence>
<dbReference type="STRING" id="103827.A0A0N5CN80"/>
<dbReference type="GO" id="GO:0044233">
    <property type="term" value="C:mitochondria-associated endoplasmic reticulum membrane contact site"/>
    <property type="evidence" value="ECO:0007669"/>
    <property type="project" value="InterPro"/>
</dbReference>
<dbReference type="Gene3D" id="3.30.60.20">
    <property type="match status" value="1"/>
</dbReference>
<dbReference type="AlphaFoldDB" id="A0A0N5CN80"/>
<dbReference type="WBParaSite" id="TCLT_0000163001-mRNA-1">
    <property type="protein sequence ID" value="TCLT_0000163001-mRNA-1"/>
    <property type="gene ID" value="TCLT_0000163001"/>
</dbReference>
<feature type="domain" description="Phorbol-ester/DAG-type" evidence="3">
    <location>
        <begin position="302"/>
        <end position="350"/>
    </location>
</feature>
<dbReference type="CDD" id="cd00029">
    <property type="entry name" value="C1"/>
    <property type="match status" value="1"/>
</dbReference>
<dbReference type="OrthoDB" id="10004596at2759"/>
<dbReference type="InterPro" id="IPR046349">
    <property type="entry name" value="C1-like_sf"/>
</dbReference>
<dbReference type="Proteomes" id="UP000276776">
    <property type="component" value="Unassembled WGS sequence"/>
</dbReference>
<dbReference type="PROSITE" id="PS50081">
    <property type="entry name" value="ZF_DAG_PE_2"/>
    <property type="match status" value="1"/>
</dbReference>
<dbReference type="SMART" id="SM00109">
    <property type="entry name" value="C1"/>
    <property type="match status" value="1"/>
</dbReference>
<evidence type="ECO:0000256" key="2">
    <source>
        <dbReference type="ARBA" id="ARBA00022833"/>
    </source>
</evidence>
<dbReference type="GO" id="GO:0005739">
    <property type="term" value="C:mitochondrion"/>
    <property type="evidence" value="ECO:0007669"/>
    <property type="project" value="GOC"/>
</dbReference>
<keyword evidence="5" id="KW-1185">Reference proteome</keyword>
<accession>A0A0N5CN80</accession>
<reference evidence="4 5" key="2">
    <citation type="submission" date="2018-11" db="EMBL/GenBank/DDBJ databases">
        <authorList>
            <consortium name="Pathogen Informatics"/>
        </authorList>
    </citation>
    <scope>NUCLEOTIDE SEQUENCE [LARGE SCALE GENOMIC DNA]</scope>
</reference>
<dbReference type="GO" id="GO:0051560">
    <property type="term" value="P:mitochondrial calcium ion homeostasis"/>
    <property type="evidence" value="ECO:0007669"/>
    <property type="project" value="InterPro"/>
</dbReference>
<protein>
    <submittedName>
        <fullName evidence="6">Phorbol-ester/DAG-type domain-containing protein</fullName>
    </submittedName>
</protein>
<dbReference type="EMBL" id="UYYF01000229">
    <property type="protein sequence ID" value="VDM97177.1"/>
    <property type="molecule type" value="Genomic_DNA"/>
</dbReference>
<organism evidence="6">
    <name type="scientific">Thelazia callipaeda</name>
    <name type="common">Oriental eyeworm</name>
    <name type="synonym">Parasitic nematode</name>
    <dbReference type="NCBI Taxonomy" id="103827"/>
    <lineage>
        <taxon>Eukaryota</taxon>
        <taxon>Metazoa</taxon>
        <taxon>Ecdysozoa</taxon>
        <taxon>Nematoda</taxon>
        <taxon>Chromadorea</taxon>
        <taxon>Rhabditida</taxon>
        <taxon>Spirurina</taxon>
        <taxon>Spiruromorpha</taxon>
        <taxon>Thelazioidea</taxon>
        <taxon>Thelaziidae</taxon>
        <taxon>Thelazia</taxon>
    </lineage>
</organism>
<evidence type="ECO:0000313" key="6">
    <source>
        <dbReference type="WBParaSite" id="TCLT_0000163001-mRNA-1"/>
    </source>
</evidence>
<dbReference type="InterPro" id="IPR002219">
    <property type="entry name" value="PKC_DAG/PE"/>
</dbReference>
<dbReference type="OMA" id="YNEEMIS"/>
<dbReference type="InterPro" id="IPR039275">
    <property type="entry name" value="PDZD8"/>
</dbReference>
<name>A0A0N5CN80_THECL</name>
<proteinExistence type="predicted"/>
<dbReference type="GO" id="GO:1990456">
    <property type="term" value="P:mitochondrion-endoplasmic reticulum membrane tethering"/>
    <property type="evidence" value="ECO:0007669"/>
    <property type="project" value="InterPro"/>
</dbReference>
<dbReference type="PANTHER" id="PTHR21519:SF1">
    <property type="entry name" value="PDZ DOMAIN-CONTAINING PROTEIN 8"/>
    <property type="match status" value="1"/>
</dbReference>
<reference evidence="6" key="1">
    <citation type="submission" date="2017-02" db="UniProtKB">
        <authorList>
            <consortium name="WormBaseParasite"/>
        </authorList>
    </citation>
    <scope>IDENTIFICATION</scope>
</reference>
<evidence type="ECO:0000256" key="1">
    <source>
        <dbReference type="ARBA" id="ARBA00022723"/>
    </source>
</evidence>
<evidence type="ECO:0000313" key="5">
    <source>
        <dbReference type="Proteomes" id="UP000276776"/>
    </source>
</evidence>
<keyword evidence="1" id="KW-0479">Metal-binding</keyword>
<evidence type="ECO:0000259" key="3">
    <source>
        <dbReference type="PROSITE" id="PS50081"/>
    </source>
</evidence>
<dbReference type="PANTHER" id="PTHR21519">
    <property type="entry name" value="PDZ DOMAIN-CONTAINING PROTEIN 8"/>
    <property type="match status" value="1"/>
</dbReference>
<dbReference type="SUPFAM" id="SSF57889">
    <property type="entry name" value="Cysteine-rich domain"/>
    <property type="match status" value="1"/>
</dbReference>
<gene>
    <name evidence="4" type="ORF">TCLT_LOCUS1631</name>
</gene>
<dbReference type="GO" id="GO:0046872">
    <property type="term" value="F:metal ion binding"/>
    <property type="evidence" value="ECO:0007669"/>
    <property type="project" value="UniProtKB-KW"/>
</dbReference>
<dbReference type="PROSITE" id="PS00479">
    <property type="entry name" value="ZF_DAG_PE_1"/>
    <property type="match status" value="1"/>
</dbReference>
<keyword evidence="2" id="KW-0862">Zinc</keyword>